<accession>A0A445CHZ4</accession>
<protein>
    <recommendedName>
        <fullName evidence="4">Leucine-rich repeat-containing N-terminal plant-type domain-containing protein</fullName>
    </recommendedName>
</protein>
<feature type="signal peptide" evidence="1">
    <location>
        <begin position="1"/>
        <end position="29"/>
    </location>
</feature>
<proteinExistence type="predicted"/>
<dbReference type="AlphaFoldDB" id="A0A445CHZ4"/>
<sequence length="130" mass="14610">MKMMITTSSKLFFFSSFLALCFMLCPTEAASRLPDTEVEALKQITKTLDWDLKNIDPCSVGGIISNPVRSTSEIINVSCDCSIANDNFCHIITMVPRIETNILLSFLLQYHEVLSTYYTRWALVTATMAP</sequence>
<evidence type="ECO:0008006" key="4">
    <source>
        <dbReference type="Google" id="ProtNLM"/>
    </source>
</evidence>
<name>A0A445CHZ4_ARAHY</name>
<organism evidence="2 3">
    <name type="scientific">Arachis hypogaea</name>
    <name type="common">Peanut</name>
    <dbReference type="NCBI Taxonomy" id="3818"/>
    <lineage>
        <taxon>Eukaryota</taxon>
        <taxon>Viridiplantae</taxon>
        <taxon>Streptophyta</taxon>
        <taxon>Embryophyta</taxon>
        <taxon>Tracheophyta</taxon>
        <taxon>Spermatophyta</taxon>
        <taxon>Magnoliopsida</taxon>
        <taxon>eudicotyledons</taxon>
        <taxon>Gunneridae</taxon>
        <taxon>Pentapetalae</taxon>
        <taxon>rosids</taxon>
        <taxon>fabids</taxon>
        <taxon>Fabales</taxon>
        <taxon>Fabaceae</taxon>
        <taxon>Papilionoideae</taxon>
        <taxon>50 kb inversion clade</taxon>
        <taxon>dalbergioids sensu lato</taxon>
        <taxon>Dalbergieae</taxon>
        <taxon>Pterocarpus clade</taxon>
        <taxon>Arachis</taxon>
    </lineage>
</organism>
<reference evidence="2 3" key="1">
    <citation type="submission" date="2019-01" db="EMBL/GenBank/DDBJ databases">
        <title>Sequencing of cultivated peanut Arachis hypogaea provides insights into genome evolution and oil improvement.</title>
        <authorList>
            <person name="Chen X."/>
        </authorList>
    </citation>
    <scope>NUCLEOTIDE SEQUENCE [LARGE SCALE GENOMIC DNA]</scope>
    <source>
        <strain evidence="3">cv. Fuhuasheng</strain>
        <tissue evidence="2">Leaves</tissue>
    </source>
</reference>
<dbReference type="EMBL" id="SDMP01000007">
    <property type="protein sequence ID" value="RYR50549.1"/>
    <property type="molecule type" value="Genomic_DNA"/>
</dbReference>
<evidence type="ECO:0000256" key="1">
    <source>
        <dbReference type="SAM" id="SignalP"/>
    </source>
</evidence>
<evidence type="ECO:0000313" key="2">
    <source>
        <dbReference type="EMBL" id="RYR50549.1"/>
    </source>
</evidence>
<dbReference type="Proteomes" id="UP000289738">
    <property type="component" value="Chromosome A07"/>
</dbReference>
<keyword evidence="1" id="KW-0732">Signal</keyword>
<comment type="caution">
    <text evidence="2">The sequence shown here is derived from an EMBL/GenBank/DDBJ whole genome shotgun (WGS) entry which is preliminary data.</text>
</comment>
<keyword evidence="3" id="KW-1185">Reference proteome</keyword>
<feature type="chain" id="PRO_5019094946" description="Leucine-rich repeat-containing N-terminal plant-type domain-containing protein" evidence="1">
    <location>
        <begin position="30"/>
        <end position="130"/>
    </location>
</feature>
<gene>
    <name evidence="2" type="ORF">Ahy_A07g037173</name>
</gene>
<evidence type="ECO:0000313" key="3">
    <source>
        <dbReference type="Proteomes" id="UP000289738"/>
    </source>
</evidence>